<organism evidence="9 10">
    <name type="scientific">Edaphochlamys debaryana</name>
    <dbReference type="NCBI Taxonomy" id="47281"/>
    <lineage>
        <taxon>Eukaryota</taxon>
        <taxon>Viridiplantae</taxon>
        <taxon>Chlorophyta</taxon>
        <taxon>core chlorophytes</taxon>
        <taxon>Chlorophyceae</taxon>
        <taxon>CS clade</taxon>
        <taxon>Chlamydomonadales</taxon>
        <taxon>Chlamydomonadales incertae sedis</taxon>
        <taxon>Edaphochlamys</taxon>
    </lineage>
</organism>
<sequence length="769" mass="78316">MVLVPPLEEPTPHDTPVGPGVAGPHAVAQQPQPGRRNGFQHHSAPQLALGDAQPPPPGASDVLPSTLSAGPSLDIGARASPPNPNRSSRASPGDPHGLNKSEPPQRLSAPFQTGKCAPQRTFSQPHRAFSVGRRASSTCAPLPSSAYHASTTSLDVESAAGATGASVDPSPLEYGTPGWERALTAQIAACSQLSAANSRRASDGSVCLNATNTALALQALQLLPNGPPVGAVPPAAGASPGGFGLGPPGPGSMLGPGPGPEASSASGAFAFTLCPAVASAALGPSSLPTPVAALCLGQLGSAAAAGGGASCGPARQLASSSLGGVDTVGSCGSMLTAADFLGRGSCSSLPRGLAAAAALASAAAAAAAVVPQLPQQSSPSPVATPSPMQASPPRGGGSCVTPPGMGLPPLAVRLPSPQCVRPGFGQVVLPQALVHQAAHNGADLLIDMQRDVSIDSSRPLGSGQFGSVFAGAYRGQPVAIKSLRPMLQGCTIDDIEVFVQEITVLSSLRHDNVVRLLGGCLQPPDICLVEELCATSLDAVLHRRDPSGSATPPPPPPAPSAAAAPLADGWTRTDVSAAVFPGASFPTAGASPLPPHRVLEIALDVALGLQYLHTRSPAVVHRDLKPSNILLNATGRAKISDFGLSRVKYSAYLDTNRPETGSMAYMAPECWDPHLDGGLSDKMDIFSYGVVLWELVTGERPWASCKMADFVRLVVSQGARLRTPTDDGACPYALRALISACTEERPSERPSIEHIVAELRRMLRFCRRS</sequence>
<dbReference type="SMART" id="SM00220">
    <property type="entry name" value="S_TKc"/>
    <property type="match status" value="1"/>
</dbReference>
<dbReference type="Pfam" id="PF07714">
    <property type="entry name" value="PK_Tyr_Ser-Thr"/>
    <property type="match status" value="1"/>
</dbReference>
<feature type="compositionally biased region" description="Gly residues" evidence="7">
    <location>
        <begin position="240"/>
        <end position="256"/>
    </location>
</feature>
<feature type="compositionally biased region" description="Low complexity" evidence="7">
    <location>
        <begin position="77"/>
        <end position="92"/>
    </location>
</feature>
<keyword evidence="5 6" id="KW-0067">ATP-binding</keyword>
<evidence type="ECO:0000313" key="9">
    <source>
        <dbReference type="EMBL" id="KAG2495213.1"/>
    </source>
</evidence>
<dbReference type="PANTHER" id="PTHR44329:SF214">
    <property type="entry name" value="PROTEIN KINASE DOMAIN-CONTAINING PROTEIN"/>
    <property type="match status" value="1"/>
</dbReference>
<evidence type="ECO:0000256" key="7">
    <source>
        <dbReference type="SAM" id="MobiDB-lite"/>
    </source>
</evidence>
<dbReference type="InterPro" id="IPR000719">
    <property type="entry name" value="Prot_kinase_dom"/>
</dbReference>
<protein>
    <recommendedName>
        <fullName evidence="8">Protein kinase domain-containing protein</fullName>
    </recommendedName>
</protein>
<keyword evidence="2" id="KW-0808">Transferase</keyword>
<dbReference type="InterPro" id="IPR017441">
    <property type="entry name" value="Protein_kinase_ATP_BS"/>
</dbReference>
<keyword evidence="3 6" id="KW-0547">Nucleotide-binding</keyword>
<dbReference type="Proteomes" id="UP000612055">
    <property type="component" value="Unassembled WGS sequence"/>
</dbReference>
<dbReference type="GO" id="GO:0005524">
    <property type="term" value="F:ATP binding"/>
    <property type="evidence" value="ECO:0007669"/>
    <property type="project" value="UniProtKB-UniRule"/>
</dbReference>
<dbReference type="PROSITE" id="PS00107">
    <property type="entry name" value="PROTEIN_KINASE_ATP"/>
    <property type="match status" value="1"/>
</dbReference>
<evidence type="ECO:0000256" key="3">
    <source>
        <dbReference type="ARBA" id="ARBA00022741"/>
    </source>
</evidence>
<feature type="region of interest" description="Disordered" evidence="7">
    <location>
        <begin position="544"/>
        <end position="564"/>
    </location>
</feature>
<dbReference type="Gene3D" id="3.30.200.20">
    <property type="entry name" value="Phosphorylase Kinase, domain 1"/>
    <property type="match status" value="1"/>
</dbReference>
<dbReference type="GO" id="GO:0004674">
    <property type="term" value="F:protein serine/threonine kinase activity"/>
    <property type="evidence" value="ECO:0007669"/>
    <property type="project" value="UniProtKB-KW"/>
</dbReference>
<dbReference type="Gene3D" id="1.10.510.10">
    <property type="entry name" value="Transferase(Phosphotransferase) domain 1"/>
    <property type="match status" value="1"/>
</dbReference>
<dbReference type="InterPro" id="IPR051681">
    <property type="entry name" value="Ser/Thr_Kinases-Pseudokinases"/>
</dbReference>
<dbReference type="PROSITE" id="PS00108">
    <property type="entry name" value="PROTEIN_KINASE_ST"/>
    <property type="match status" value="1"/>
</dbReference>
<evidence type="ECO:0000256" key="6">
    <source>
        <dbReference type="PROSITE-ProRule" id="PRU10141"/>
    </source>
</evidence>
<keyword evidence="10" id="KW-1185">Reference proteome</keyword>
<dbReference type="InterPro" id="IPR008271">
    <property type="entry name" value="Ser/Thr_kinase_AS"/>
</dbReference>
<gene>
    <name evidence="9" type="ORF">HYH03_006819</name>
</gene>
<dbReference type="SUPFAM" id="SSF56112">
    <property type="entry name" value="Protein kinase-like (PK-like)"/>
    <property type="match status" value="1"/>
</dbReference>
<feature type="region of interest" description="Disordered" evidence="7">
    <location>
        <begin position="240"/>
        <end position="260"/>
    </location>
</feature>
<comment type="caution">
    <text evidence="9">The sequence shown here is derived from an EMBL/GenBank/DDBJ whole genome shotgun (WGS) entry which is preliminary data.</text>
</comment>
<accession>A0A835Y3G1</accession>
<evidence type="ECO:0000256" key="1">
    <source>
        <dbReference type="ARBA" id="ARBA00022527"/>
    </source>
</evidence>
<keyword evidence="4" id="KW-0418">Kinase</keyword>
<feature type="region of interest" description="Disordered" evidence="7">
    <location>
        <begin position="374"/>
        <end position="401"/>
    </location>
</feature>
<keyword evidence="1" id="KW-0723">Serine/threonine-protein kinase</keyword>
<dbReference type="PROSITE" id="PS50011">
    <property type="entry name" value="PROTEIN_KINASE_DOM"/>
    <property type="match status" value="1"/>
</dbReference>
<reference evidence="9" key="1">
    <citation type="journal article" date="2020" name="bioRxiv">
        <title>Comparative genomics of Chlamydomonas.</title>
        <authorList>
            <person name="Craig R.J."/>
            <person name="Hasan A.R."/>
            <person name="Ness R.W."/>
            <person name="Keightley P.D."/>
        </authorList>
    </citation>
    <scope>NUCLEOTIDE SEQUENCE</scope>
    <source>
        <strain evidence="9">CCAP 11/70</strain>
    </source>
</reference>
<name>A0A835Y3G1_9CHLO</name>
<dbReference type="PANTHER" id="PTHR44329">
    <property type="entry name" value="SERINE/THREONINE-PROTEIN KINASE TNNI3K-RELATED"/>
    <property type="match status" value="1"/>
</dbReference>
<evidence type="ECO:0000313" key="10">
    <source>
        <dbReference type="Proteomes" id="UP000612055"/>
    </source>
</evidence>
<dbReference type="OrthoDB" id="540795at2759"/>
<proteinExistence type="predicted"/>
<evidence type="ECO:0000256" key="2">
    <source>
        <dbReference type="ARBA" id="ARBA00022679"/>
    </source>
</evidence>
<dbReference type="EMBL" id="JAEHOE010000026">
    <property type="protein sequence ID" value="KAG2495213.1"/>
    <property type="molecule type" value="Genomic_DNA"/>
</dbReference>
<dbReference type="AlphaFoldDB" id="A0A835Y3G1"/>
<evidence type="ECO:0000256" key="5">
    <source>
        <dbReference type="ARBA" id="ARBA00022840"/>
    </source>
</evidence>
<dbReference type="InterPro" id="IPR001245">
    <property type="entry name" value="Ser-Thr/Tyr_kinase_cat_dom"/>
</dbReference>
<feature type="binding site" evidence="6">
    <location>
        <position position="481"/>
    </location>
    <ligand>
        <name>ATP</name>
        <dbReference type="ChEBI" id="CHEBI:30616"/>
    </ligand>
</feature>
<evidence type="ECO:0000259" key="8">
    <source>
        <dbReference type="PROSITE" id="PS50011"/>
    </source>
</evidence>
<dbReference type="InterPro" id="IPR011009">
    <property type="entry name" value="Kinase-like_dom_sf"/>
</dbReference>
<feature type="domain" description="Protein kinase" evidence="8">
    <location>
        <begin position="454"/>
        <end position="763"/>
    </location>
</feature>
<evidence type="ECO:0000256" key="4">
    <source>
        <dbReference type="ARBA" id="ARBA00022777"/>
    </source>
</evidence>
<feature type="region of interest" description="Disordered" evidence="7">
    <location>
        <begin position="1"/>
        <end position="118"/>
    </location>
</feature>